<evidence type="ECO:0000256" key="2">
    <source>
        <dbReference type="ARBA" id="ARBA00022801"/>
    </source>
</evidence>
<dbReference type="NCBIfam" id="NF007570">
    <property type="entry name" value="PRK10201.1"/>
    <property type="match status" value="1"/>
</dbReference>
<sequence length="169" mass="18673">MTGYDPDILAPGLDVVFCGLNPATTAAADGHNFSSASNRFWRVLHGSGFTDVRLLPQEERRLLEFGCGITTVVERPTRKADDVTPKEFRQARPDFETKMRHYAPRMIAFLGKRALVAMLGTSDIGWGRYPDGFADAAAWVLPNPSGLNRAFTLDALVSAYSELRQALIR</sequence>
<dbReference type="Proteomes" id="UP001299596">
    <property type="component" value="Unassembled WGS sequence"/>
</dbReference>
<proteinExistence type="predicted"/>
<dbReference type="GO" id="GO:0016798">
    <property type="term" value="F:hydrolase activity, acting on glycosyl bonds"/>
    <property type="evidence" value="ECO:0007669"/>
    <property type="project" value="UniProtKB-KW"/>
</dbReference>
<dbReference type="EMBL" id="JAYJJR010000007">
    <property type="protein sequence ID" value="MEB3021997.1"/>
    <property type="molecule type" value="Genomic_DNA"/>
</dbReference>
<dbReference type="InterPro" id="IPR036895">
    <property type="entry name" value="Uracil-DNA_glycosylase-like_sf"/>
</dbReference>
<keyword evidence="6" id="KW-1185">Reference proteome</keyword>
<dbReference type="InterPro" id="IPR005122">
    <property type="entry name" value="Uracil-DNA_glycosylase-like"/>
</dbReference>
<dbReference type="SMART" id="SM00987">
    <property type="entry name" value="UreE_C"/>
    <property type="match status" value="1"/>
</dbReference>
<dbReference type="Pfam" id="PF03167">
    <property type="entry name" value="UDG"/>
    <property type="match status" value="1"/>
</dbReference>
<accession>A0ABU5XI75</accession>
<feature type="domain" description="Uracil-DNA glycosylase-like" evidence="4">
    <location>
        <begin position="6"/>
        <end position="164"/>
    </location>
</feature>
<dbReference type="SUPFAM" id="SSF52141">
    <property type="entry name" value="Uracil-DNA glycosylase-like"/>
    <property type="match status" value="1"/>
</dbReference>
<dbReference type="RefSeq" id="WP_225407478.1">
    <property type="nucleotide sequence ID" value="NZ_JAYJJR010000007.1"/>
</dbReference>
<evidence type="ECO:0000313" key="6">
    <source>
        <dbReference type="Proteomes" id="UP001299596"/>
    </source>
</evidence>
<evidence type="ECO:0000259" key="4">
    <source>
        <dbReference type="SMART" id="SM00986"/>
    </source>
</evidence>
<dbReference type="PANTHER" id="PTHR12159">
    <property type="entry name" value="G/T AND G/U MISMATCH-SPECIFIC DNA GLYCOSYLASE"/>
    <property type="match status" value="1"/>
</dbReference>
<evidence type="ECO:0000313" key="5">
    <source>
        <dbReference type="EMBL" id="MEB3021997.1"/>
    </source>
</evidence>
<organism evidence="5 6">
    <name type="scientific">[Mycobacterium] crassicus</name>
    <dbReference type="NCBI Taxonomy" id="2872309"/>
    <lineage>
        <taxon>Bacteria</taxon>
        <taxon>Bacillati</taxon>
        <taxon>Actinomycetota</taxon>
        <taxon>Actinomycetes</taxon>
        <taxon>Mycobacteriales</taxon>
        <taxon>Mycobacteriaceae</taxon>
        <taxon>Mycolicibacter</taxon>
    </lineage>
</organism>
<evidence type="ECO:0000256" key="3">
    <source>
        <dbReference type="ARBA" id="ARBA00023204"/>
    </source>
</evidence>
<name>A0ABU5XI75_9MYCO</name>
<keyword evidence="2 5" id="KW-0378">Hydrolase</keyword>
<comment type="caution">
    <text evidence="5">The sequence shown here is derived from an EMBL/GenBank/DDBJ whole genome shotgun (WGS) entry which is preliminary data.</text>
</comment>
<evidence type="ECO:0000256" key="1">
    <source>
        <dbReference type="ARBA" id="ARBA00022763"/>
    </source>
</evidence>
<gene>
    <name evidence="5" type="primary">mug</name>
    <name evidence="5" type="ORF">K6T79_13160</name>
</gene>
<keyword evidence="3" id="KW-0234">DNA repair</keyword>
<dbReference type="SMART" id="SM00986">
    <property type="entry name" value="UDG"/>
    <property type="match status" value="1"/>
</dbReference>
<keyword evidence="1" id="KW-0227">DNA damage</keyword>
<dbReference type="PANTHER" id="PTHR12159:SF9">
    <property type="entry name" value="G_T MISMATCH-SPECIFIC THYMINE DNA GLYCOSYLASE"/>
    <property type="match status" value="1"/>
</dbReference>
<dbReference type="Gene3D" id="3.40.470.10">
    <property type="entry name" value="Uracil-DNA glycosylase-like domain"/>
    <property type="match status" value="1"/>
</dbReference>
<reference evidence="5 6" key="1">
    <citation type="submission" date="2023-12" db="EMBL/GenBank/DDBJ databases">
        <title>Description of new species of Mycobacterium terrae complex isolated from sewage at the Sao Paulo Zoological Park Foundation in Brazil.</title>
        <authorList>
            <person name="Romagnoli C.L."/>
            <person name="Conceicao E.C."/>
            <person name="Machado E."/>
            <person name="Barreto L.B.P.F."/>
            <person name="Sharma A."/>
            <person name="Silva N.M."/>
            <person name="Marques L.E."/>
            <person name="Juliana M.A."/>
            <person name="Lourenco M.C.S."/>
            <person name="Digiampietri L.A."/>
            <person name="Suffys P.N."/>
            <person name="Viana-Niero C."/>
        </authorList>
    </citation>
    <scope>NUCLEOTIDE SEQUENCE [LARGE SCALE GENOMIC DNA]</scope>
    <source>
        <strain evidence="5 6">MYC098</strain>
    </source>
</reference>
<keyword evidence="5" id="KW-0326">Glycosidase</keyword>
<protein>
    <submittedName>
        <fullName evidence="5">G/U mismatch-specific DNA glycosylase</fullName>
        <ecNumber evidence="5">3.2.2.28</ecNumber>
    </submittedName>
</protein>
<dbReference type="EC" id="3.2.2.28" evidence="5"/>
<dbReference type="CDD" id="cd10028">
    <property type="entry name" value="UDG-F2_TDG_MUG"/>
    <property type="match status" value="1"/>
</dbReference>
<dbReference type="InterPro" id="IPR015637">
    <property type="entry name" value="MUG/TDG"/>
</dbReference>